<dbReference type="Pfam" id="PF08541">
    <property type="entry name" value="ACP_syn_III_C"/>
    <property type="match status" value="1"/>
</dbReference>
<evidence type="ECO:0000313" key="5">
    <source>
        <dbReference type="EMBL" id="MPM77704.1"/>
    </source>
</evidence>
<gene>
    <name evidence="5" type="primary">fabH_62</name>
    <name evidence="5" type="ORF">SDC9_124712</name>
</gene>
<dbReference type="SUPFAM" id="SSF53901">
    <property type="entry name" value="Thiolase-like"/>
    <property type="match status" value="1"/>
</dbReference>
<evidence type="ECO:0000256" key="2">
    <source>
        <dbReference type="ARBA" id="ARBA00023315"/>
    </source>
</evidence>
<dbReference type="GO" id="GO:0004315">
    <property type="term" value="F:3-oxoacyl-[acyl-carrier-protein] synthase activity"/>
    <property type="evidence" value="ECO:0007669"/>
    <property type="project" value="InterPro"/>
</dbReference>
<dbReference type="InterPro" id="IPR016039">
    <property type="entry name" value="Thiolase-like"/>
</dbReference>
<dbReference type="Pfam" id="PF08545">
    <property type="entry name" value="ACP_syn_III"/>
    <property type="match status" value="1"/>
</dbReference>
<feature type="domain" description="Beta-ketoacyl-[acyl-carrier-protein] synthase III N-terminal" evidence="4">
    <location>
        <begin position="117"/>
        <end position="193"/>
    </location>
</feature>
<evidence type="ECO:0000256" key="1">
    <source>
        <dbReference type="ARBA" id="ARBA00022679"/>
    </source>
</evidence>
<dbReference type="PANTHER" id="PTHR34069">
    <property type="entry name" value="3-OXOACYL-[ACYL-CARRIER-PROTEIN] SYNTHASE 3"/>
    <property type="match status" value="1"/>
</dbReference>
<dbReference type="EC" id="2.3.1.180" evidence="5"/>
<organism evidence="5">
    <name type="scientific">bioreactor metagenome</name>
    <dbReference type="NCBI Taxonomy" id="1076179"/>
    <lineage>
        <taxon>unclassified sequences</taxon>
        <taxon>metagenomes</taxon>
        <taxon>ecological metagenomes</taxon>
    </lineage>
</organism>
<accession>A0A645CL88</accession>
<dbReference type="CDD" id="cd00830">
    <property type="entry name" value="KAS_III"/>
    <property type="match status" value="1"/>
</dbReference>
<dbReference type="PANTHER" id="PTHR34069:SF2">
    <property type="entry name" value="BETA-KETOACYL-[ACYL-CARRIER-PROTEIN] SYNTHASE III"/>
    <property type="match status" value="1"/>
</dbReference>
<sequence>MTSDNLAKLNGVKISGISACVPSNIVDNETLTDVYGDDISKVIYTTGVKYRRICREGHTTSLDLCVKAAKRLQEHGNYDFSSFGGIIFLTLSPDYLMPNNASAVQDILGLPKQSAAFDVNMACSGYVYGLWLAGITAKSINKPILLLDGETNSHFASPKDRSTAVLFGDAGTATIIEPSENGSEWNFAFHTDGSQRDALIIPEGGYRNRITPESSVYKKMEDGGVRRGIDMKMDGMGVFNFVVNNVPKNLQILMKNSSTTADDYDVLALHQANLFMVKQIAKSLNFSADKVPTSIEKYGNSSSATIPVTLVSELQDRIESDKLKILASGFGAGLSVASCAFEIGPCVCPRILDYE</sequence>
<keyword evidence="1 5" id="KW-0808">Transferase</keyword>
<keyword evidence="2 5" id="KW-0012">Acyltransferase</keyword>
<dbReference type="GO" id="GO:0006633">
    <property type="term" value="P:fatty acid biosynthetic process"/>
    <property type="evidence" value="ECO:0007669"/>
    <property type="project" value="InterPro"/>
</dbReference>
<reference evidence="5" key="1">
    <citation type="submission" date="2019-08" db="EMBL/GenBank/DDBJ databases">
        <authorList>
            <person name="Kucharzyk K."/>
            <person name="Murdoch R.W."/>
            <person name="Higgins S."/>
            <person name="Loffler F."/>
        </authorList>
    </citation>
    <scope>NUCLEOTIDE SEQUENCE</scope>
</reference>
<dbReference type="GO" id="GO:0044550">
    <property type="term" value="P:secondary metabolite biosynthetic process"/>
    <property type="evidence" value="ECO:0007669"/>
    <property type="project" value="TreeGrafter"/>
</dbReference>
<dbReference type="AlphaFoldDB" id="A0A645CL88"/>
<comment type="caution">
    <text evidence="5">The sequence shown here is derived from an EMBL/GenBank/DDBJ whole genome shotgun (WGS) entry which is preliminary data.</text>
</comment>
<feature type="domain" description="Beta-ketoacyl-[acyl-carrier-protein] synthase III C-terminal" evidence="3">
    <location>
        <begin position="256"/>
        <end position="342"/>
    </location>
</feature>
<dbReference type="Gene3D" id="3.40.47.10">
    <property type="match status" value="1"/>
</dbReference>
<dbReference type="GO" id="GO:0033818">
    <property type="term" value="F:beta-ketoacyl-acyl-carrier-protein synthase III activity"/>
    <property type="evidence" value="ECO:0007669"/>
    <property type="project" value="UniProtKB-EC"/>
</dbReference>
<dbReference type="EMBL" id="VSSQ01028119">
    <property type="protein sequence ID" value="MPM77704.1"/>
    <property type="molecule type" value="Genomic_DNA"/>
</dbReference>
<evidence type="ECO:0000259" key="4">
    <source>
        <dbReference type="Pfam" id="PF08545"/>
    </source>
</evidence>
<dbReference type="InterPro" id="IPR013751">
    <property type="entry name" value="ACP_syn_III_N"/>
</dbReference>
<proteinExistence type="predicted"/>
<protein>
    <submittedName>
        <fullName evidence="5">3-oxoacyl-[acyl-carrier-protein] synthase 3</fullName>
        <ecNumber evidence="5">2.3.1.180</ecNumber>
    </submittedName>
</protein>
<evidence type="ECO:0000259" key="3">
    <source>
        <dbReference type="Pfam" id="PF08541"/>
    </source>
</evidence>
<dbReference type="InterPro" id="IPR013747">
    <property type="entry name" value="ACP_syn_III_C"/>
</dbReference>
<name>A0A645CL88_9ZZZZ</name>